<dbReference type="EMBL" id="CAADRP010001811">
    <property type="protein sequence ID" value="VFU52958.1"/>
    <property type="molecule type" value="Genomic_DNA"/>
</dbReference>
<dbReference type="AlphaFoldDB" id="A0A6N2MFX2"/>
<gene>
    <name evidence="1" type="ORF">SVIM_LOCUS366520</name>
</gene>
<accession>A0A6N2MFX2</accession>
<name>A0A6N2MFX2_SALVM</name>
<evidence type="ECO:0000313" key="1">
    <source>
        <dbReference type="EMBL" id="VFU52958.1"/>
    </source>
</evidence>
<proteinExistence type="predicted"/>
<reference evidence="1" key="1">
    <citation type="submission" date="2019-03" db="EMBL/GenBank/DDBJ databases">
        <authorList>
            <person name="Mank J."/>
            <person name="Almeida P."/>
        </authorList>
    </citation>
    <scope>NUCLEOTIDE SEQUENCE</scope>
    <source>
        <strain evidence="1">78183</strain>
    </source>
</reference>
<protein>
    <submittedName>
        <fullName evidence="1">Uncharacterized protein</fullName>
    </submittedName>
</protein>
<sequence length="435" mass="50371">MKFSQLFPHEAPIYQELWFSRNCTSSVAHVKVMKFSQLFPHEAPIYQELWFSRNCTSSVAHVKVGNSHNYFHMRLQYIRSYDFSGTAQLVLPMSKCTYPAFTTLRYSYCEQMSVIPTSRVGIFSGTYEVMKFSQLLPHEAPTYQEVGNSHNYFHMRLQYIRSYDFSGTAQLVLPMSKCTYPAFTTLRYSYCEQMSVIPTSRVGIFSGTYEVMKFSQLLPHEAPTYQEFLGVHIPHLHLSGIVIVNREVGNSHNYFHMRLQYIRSYDFSGTAQLVLPMSKCTYPAFTTLRYSYCEQMSVIPTSRVGIFSGTYEVMKFSQLLPHEAPTYQEVYISRFTSSGIVIVNRAVVSRCTYPAFTTLRYSYCEQRSVIPTSRVGSFSGTYERSVILTAKKVTKLLCFDQYTNTGHLLRVFKWKMIESKLKMDKDKGRPGEEIY</sequence>
<organism evidence="1">
    <name type="scientific">Salix viminalis</name>
    <name type="common">Common osier</name>
    <name type="synonym">Basket willow</name>
    <dbReference type="NCBI Taxonomy" id="40686"/>
    <lineage>
        <taxon>Eukaryota</taxon>
        <taxon>Viridiplantae</taxon>
        <taxon>Streptophyta</taxon>
        <taxon>Embryophyta</taxon>
        <taxon>Tracheophyta</taxon>
        <taxon>Spermatophyta</taxon>
        <taxon>Magnoliopsida</taxon>
        <taxon>eudicotyledons</taxon>
        <taxon>Gunneridae</taxon>
        <taxon>Pentapetalae</taxon>
        <taxon>rosids</taxon>
        <taxon>fabids</taxon>
        <taxon>Malpighiales</taxon>
        <taxon>Salicaceae</taxon>
        <taxon>Saliceae</taxon>
        <taxon>Salix</taxon>
    </lineage>
</organism>